<protein>
    <submittedName>
        <fullName evidence="1">Uncharacterized protein</fullName>
    </submittedName>
</protein>
<reference evidence="1" key="1">
    <citation type="submission" date="2024-09" db="EMBL/GenBank/DDBJ databases">
        <title>Draft Genome Sequences of Neofusicoccum parvum.</title>
        <authorList>
            <person name="Ashida A."/>
            <person name="Camagna M."/>
            <person name="Tanaka A."/>
            <person name="Takemoto D."/>
        </authorList>
    </citation>
    <scope>NUCLEOTIDE SEQUENCE</scope>
    <source>
        <strain evidence="1">PPO83</strain>
    </source>
</reference>
<evidence type="ECO:0000313" key="1">
    <source>
        <dbReference type="EMBL" id="GME38831.1"/>
    </source>
</evidence>
<evidence type="ECO:0000313" key="2">
    <source>
        <dbReference type="Proteomes" id="UP001165186"/>
    </source>
</evidence>
<dbReference type="EMBL" id="BSXG01000085">
    <property type="protein sequence ID" value="GME38831.1"/>
    <property type="molecule type" value="Genomic_DNA"/>
</dbReference>
<keyword evidence="2" id="KW-1185">Reference proteome</keyword>
<accession>A0ACB5SFT1</accession>
<dbReference type="Proteomes" id="UP001165186">
    <property type="component" value="Unassembled WGS sequence"/>
</dbReference>
<gene>
    <name evidence="1" type="primary">g2654</name>
    <name evidence="1" type="ORF">NpPPO83_00002654</name>
</gene>
<sequence>MATEHAAPTFAGPNYHHFQQPPAFSKPSPAVFVASTRFNYPAMETQREPPNSIQQHARRSSVPYNGSFRRAHTTGDMSSQIDADYARRDKCAAERRDQNREFKKPSPPPSLADSACSVCTTRHFQCDGKRPMCSGCEKNGFSCHFIESPASDTMPQGLSADDFVGVGDLPAPLEPHREFIEGVRLVYATLVKMRYIPATELQWPPHHQLLSTLEPLGYDERVIDIMRFLPYLKNTIVQRASPELDHGTYGINYLDKGEAEDILEVARPEELFVFKSCSDFGNFYVYNVATRTMKLATPYQIYSKCDGRSEFDHLRDRPAGEVLNDLVQGYRALTLVPMRGAHGYQLSSSLPGSDTEIKRLYARHGWPNRFDGDAFERALADWIERESKKAHGDVGQMTRVSAVEAQTGNPSNRSMRSTRSLRERLHLTRRSTANR</sequence>
<name>A0ACB5SFT1_9PEZI</name>
<comment type="caution">
    <text evidence="1">The sequence shown here is derived from an EMBL/GenBank/DDBJ whole genome shotgun (WGS) entry which is preliminary data.</text>
</comment>
<organism evidence="1 2">
    <name type="scientific">Neofusicoccum parvum</name>
    <dbReference type="NCBI Taxonomy" id="310453"/>
    <lineage>
        <taxon>Eukaryota</taxon>
        <taxon>Fungi</taxon>
        <taxon>Dikarya</taxon>
        <taxon>Ascomycota</taxon>
        <taxon>Pezizomycotina</taxon>
        <taxon>Dothideomycetes</taxon>
        <taxon>Dothideomycetes incertae sedis</taxon>
        <taxon>Botryosphaeriales</taxon>
        <taxon>Botryosphaeriaceae</taxon>
        <taxon>Neofusicoccum</taxon>
    </lineage>
</organism>
<proteinExistence type="predicted"/>